<name>A0A0M2UZP1_9BACT</name>
<reference evidence="1 2" key="1">
    <citation type="journal article" date="2013" name="BMC Microbiol.">
        <title>Identification of the type II cytochrome c maturation pathway in anammox bacteria by comparative genomics.</title>
        <authorList>
            <person name="Ferousi C."/>
            <person name="Speth D.R."/>
            <person name="Reimann J."/>
            <person name="Op den Camp H.J."/>
            <person name="Allen J.W."/>
            <person name="Keltjens J.T."/>
            <person name="Jetten M.S."/>
        </authorList>
    </citation>
    <scope>NUCLEOTIDE SEQUENCE [LARGE SCALE GENOMIC DNA]</scope>
    <source>
        <strain evidence="1">RU1</strain>
    </source>
</reference>
<proteinExistence type="predicted"/>
<evidence type="ECO:0000313" key="1">
    <source>
        <dbReference type="EMBL" id="KKO21075.1"/>
    </source>
</evidence>
<protein>
    <submittedName>
        <fullName evidence="1">Uncharacterized protein</fullName>
    </submittedName>
</protein>
<gene>
    <name evidence="1" type="ORF">BROFUL_00193</name>
</gene>
<comment type="caution">
    <text evidence="1">The sequence shown here is derived from an EMBL/GenBank/DDBJ whole genome shotgun (WGS) entry which is preliminary data.</text>
</comment>
<accession>A0A0M2UZP1</accession>
<dbReference type="Proteomes" id="UP000034954">
    <property type="component" value="Unassembled WGS sequence"/>
</dbReference>
<organism evidence="1 2">
    <name type="scientific">Candidatus Brocadia fulgida</name>
    <dbReference type="NCBI Taxonomy" id="380242"/>
    <lineage>
        <taxon>Bacteria</taxon>
        <taxon>Pseudomonadati</taxon>
        <taxon>Planctomycetota</taxon>
        <taxon>Candidatus Brocadiia</taxon>
        <taxon>Candidatus Brocadiales</taxon>
        <taxon>Candidatus Brocadiaceae</taxon>
        <taxon>Candidatus Brocadia</taxon>
    </lineage>
</organism>
<dbReference type="AlphaFoldDB" id="A0A0M2UZP1"/>
<sequence>MKRRNCIMCALTEKRISLKSEVKER</sequence>
<evidence type="ECO:0000313" key="2">
    <source>
        <dbReference type="Proteomes" id="UP000034954"/>
    </source>
</evidence>
<keyword evidence="2" id="KW-1185">Reference proteome</keyword>
<dbReference type="EMBL" id="LAQJ01000022">
    <property type="protein sequence ID" value="KKO21075.1"/>
    <property type="molecule type" value="Genomic_DNA"/>
</dbReference>
<feature type="non-terminal residue" evidence="1">
    <location>
        <position position="25"/>
    </location>
</feature>